<dbReference type="InterPro" id="IPR035952">
    <property type="entry name" value="Rhomboid-like_sf"/>
</dbReference>
<protein>
    <submittedName>
        <fullName evidence="9">Membrane associated rhomboid family serine protease</fullName>
    </submittedName>
</protein>
<dbReference type="InterPro" id="IPR050925">
    <property type="entry name" value="Rhomboid_protease_S54"/>
</dbReference>
<proteinExistence type="inferred from homology"/>
<comment type="subcellular location">
    <subcellularLocation>
        <location evidence="1">Membrane</location>
        <topology evidence="1">Multi-pass membrane protein</topology>
    </subcellularLocation>
</comment>
<dbReference type="GO" id="GO:0006508">
    <property type="term" value="P:proteolysis"/>
    <property type="evidence" value="ECO:0007669"/>
    <property type="project" value="UniProtKB-KW"/>
</dbReference>
<dbReference type="SUPFAM" id="SSF144091">
    <property type="entry name" value="Rhomboid-like"/>
    <property type="match status" value="1"/>
</dbReference>
<evidence type="ECO:0000256" key="2">
    <source>
        <dbReference type="ARBA" id="ARBA00009045"/>
    </source>
</evidence>
<accession>A0A315YX36</accession>
<dbReference type="GO" id="GO:0016020">
    <property type="term" value="C:membrane"/>
    <property type="evidence" value="ECO:0007669"/>
    <property type="project" value="UniProtKB-SubCell"/>
</dbReference>
<dbReference type="EMBL" id="QGDO01000011">
    <property type="protein sequence ID" value="PWJ34136.1"/>
    <property type="molecule type" value="Genomic_DNA"/>
</dbReference>
<dbReference type="Pfam" id="PF01694">
    <property type="entry name" value="Rhomboid"/>
    <property type="match status" value="1"/>
</dbReference>
<organism evidence="9 10">
    <name type="scientific">Sediminitomix flava</name>
    <dbReference type="NCBI Taxonomy" id="379075"/>
    <lineage>
        <taxon>Bacteria</taxon>
        <taxon>Pseudomonadati</taxon>
        <taxon>Bacteroidota</taxon>
        <taxon>Cytophagia</taxon>
        <taxon>Cytophagales</taxon>
        <taxon>Flammeovirgaceae</taxon>
        <taxon>Sediminitomix</taxon>
    </lineage>
</organism>
<keyword evidence="5 7" id="KW-1133">Transmembrane helix</keyword>
<dbReference type="GO" id="GO:0004252">
    <property type="term" value="F:serine-type endopeptidase activity"/>
    <property type="evidence" value="ECO:0007669"/>
    <property type="project" value="InterPro"/>
</dbReference>
<dbReference type="Proteomes" id="UP000245535">
    <property type="component" value="Unassembled WGS sequence"/>
</dbReference>
<evidence type="ECO:0000256" key="1">
    <source>
        <dbReference type="ARBA" id="ARBA00004141"/>
    </source>
</evidence>
<feature type="transmembrane region" description="Helical" evidence="7">
    <location>
        <begin position="21"/>
        <end position="41"/>
    </location>
</feature>
<evidence type="ECO:0000256" key="4">
    <source>
        <dbReference type="ARBA" id="ARBA00022801"/>
    </source>
</evidence>
<evidence type="ECO:0000256" key="6">
    <source>
        <dbReference type="ARBA" id="ARBA00023136"/>
    </source>
</evidence>
<feature type="transmembrane region" description="Helical" evidence="7">
    <location>
        <begin position="161"/>
        <end position="180"/>
    </location>
</feature>
<keyword evidence="10" id="KW-1185">Reference proteome</keyword>
<comment type="caution">
    <text evidence="9">The sequence shown here is derived from an EMBL/GenBank/DDBJ whole genome shotgun (WGS) entry which is preliminary data.</text>
</comment>
<comment type="similarity">
    <text evidence="2">Belongs to the peptidase S54 family.</text>
</comment>
<keyword evidence="6 7" id="KW-0472">Membrane</keyword>
<evidence type="ECO:0000256" key="7">
    <source>
        <dbReference type="SAM" id="Phobius"/>
    </source>
</evidence>
<sequence>MKLKEVSCVWKTYTYTENQDFMLSITIILIISIGLVSWQGFQKPQLKQKLMHSPYKVSHNKEYYRFVTSGWVHADWTHLLFNLFTLYFFGRNTEMYFTYILDNPLHGKLATLALFTLGVIISDIPTYIKHKNDYWYGSLGASGGVSAMIFTSILYDPTNTIYLYFIPIPGFIFGFLYLIYSNMQAKRGRDNINHDAHFYGAVFGIVYGAALYPESLTQFVHKISQFSLF</sequence>
<dbReference type="Gene3D" id="1.20.1540.10">
    <property type="entry name" value="Rhomboid-like"/>
    <property type="match status" value="1"/>
</dbReference>
<dbReference type="PANTHER" id="PTHR43731">
    <property type="entry name" value="RHOMBOID PROTEASE"/>
    <property type="match status" value="1"/>
</dbReference>
<keyword evidence="4" id="KW-0378">Hydrolase</keyword>
<keyword evidence="3 7" id="KW-0812">Transmembrane</keyword>
<dbReference type="PANTHER" id="PTHR43731:SF14">
    <property type="entry name" value="PRESENILIN-ASSOCIATED RHOMBOID-LIKE PROTEIN, MITOCHONDRIAL"/>
    <property type="match status" value="1"/>
</dbReference>
<keyword evidence="9" id="KW-0645">Protease</keyword>
<name>A0A315YX36_SEDFL</name>
<evidence type="ECO:0000259" key="8">
    <source>
        <dbReference type="Pfam" id="PF01694"/>
    </source>
</evidence>
<dbReference type="AlphaFoldDB" id="A0A315YX36"/>
<evidence type="ECO:0000313" key="9">
    <source>
        <dbReference type="EMBL" id="PWJ34136.1"/>
    </source>
</evidence>
<feature type="transmembrane region" description="Helical" evidence="7">
    <location>
        <begin position="62"/>
        <end position="89"/>
    </location>
</feature>
<feature type="domain" description="Peptidase S54 rhomboid" evidence="8">
    <location>
        <begin position="61"/>
        <end position="212"/>
    </location>
</feature>
<feature type="transmembrane region" description="Helical" evidence="7">
    <location>
        <begin position="135"/>
        <end position="155"/>
    </location>
</feature>
<dbReference type="InterPro" id="IPR022764">
    <property type="entry name" value="Peptidase_S54_rhomboid_dom"/>
</dbReference>
<evidence type="ECO:0000256" key="3">
    <source>
        <dbReference type="ARBA" id="ARBA00022692"/>
    </source>
</evidence>
<reference evidence="9 10" key="1">
    <citation type="submission" date="2018-03" db="EMBL/GenBank/DDBJ databases">
        <title>Genomic Encyclopedia of Archaeal and Bacterial Type Strains, Phase II (KMG-II): from individual species to whole genera.</title>
        <authorList>
            <person name="Goeker M."/>
        </authorList>
    </citation>
    <scope>NUCLEOTIDE SEQUENCE [LARGE SCALE GENOMIC DNA]</scope>
    <source>
        <strain evidence="9 10">DSM 28229</strain>
    </source>
</reference>
<evidence type="ECO:0000313" key="10">
    <source>
        <dbReference type="Proteomes" id="UP000245535"/>
    </source>
</evidence>
<gene>
    <name evidence="9" type="ORF">BC781_11146</name>
</gene>
<evidence type="ECO:0000256" key="5">
    <source>
        <dbReference type="ARBA" id="ARBA00022989"/>
    </source>
</evidence>